<comment type="caution">
    <text evidence="6">The sequence shown here is derived from an EMBL/GenBank/DDBJ whole genome shotgun (WGS) entry which is preliminary data.</text>
</comment>
<keyword evidence="2" id="KW-0808">Transferase</keyword>
<dbReference type="SUPFAM" id="SSF52172">
    <property type="entry name" value="CheY-like"/>
    <property type="match status" value="1"/>
</dbReference>
<dbReference type="Proteomes" id="UP000249819">
    <property type="component" value="Unassembled WGS sequence"/>
</dbReference>
<dbReference type="RefSeq" id="WP_111593997.1">
    <property type="nucleotide sequence ID" value="NZ_QLMA01000007.1"/>
</dbReference>
<dbReference type="SMART" id="SM00448">
    <property type="entry name" value="REC"/>
    <property type="match status" value="1"/>
</dbReference>
<evidence type="ECO:0000256" key="3">
    <source>
        <dbReference type="ARBA" id="ARBA00024356"/>
    </source>
</evidence>
<evidence type="ECO:0000313" key="7">
    <source>
        <dbReference type="Proteomes" id="UP000249819"/>
    </source>
</evidence>
<dbReference type="Gene3D" id="3.40.50.2300">
    <property type="match status" value="1"/>
</dbReference>
<feature type="modified residue" description="4-aspartylphosphate" evidence="4">
    <location>
        <position position="551"/>
    </location>
</feature>
<dbReference type="PROSITE" id="PS50110">
    <property type="entry name" value="RESPONSE_REGULATORY"/>
    <property type="match status" value="1"/>
</dbReference>
<keyword evidence="7" id="KW-1185">Reference proteome</keyword>
<evidence type="ECO:0000256" key="1">
    <source>
        <dbReference type="ARBA" id="ARBA00022676"/>
    </source>
</evidence>
<dbReference type="SUPFAM" id="SSF75005">
    <property type="entry name" value="Arabinanase/levansucrase/invertase"/>
    <property type="match status" value="1"/>
</dbReference>
<dbReference type="OrthoDB" id="9775877at2"/>
<dbReference type="GO" id="GO:0016787">
    <property type="term" value="F:hydrolase activity"/>
    <property type="evidence" value="ECO:0007669"/>
    <property type="project" value="UniProtKB-KW"/>
</dbReference>
<keyword evidence="4" id="KW-0597">Phosphoprotein</keyword>
<proteinExistence type="inferred from homology"/>
<organism evidence="6 7">
    <name type="scientific">Chitinophaga dinghuensis</name>
    <dbReference type="NCBI Taxonomy" id="1539050"/>
    <lineage>
        <taxon>Bacteria</taxon>
        <taxon>Pseudomonadati</taxon>
        <taxon>Bacteroidota</taxon>
        <taxon>Chitinophagia</taxon>
        <taxon>Chitinophagales</taxon>
        <taxon>Chitinophagaceae</taxon>
        <taxon>Chitinophaga</taxon>
    </lineage>
</organism>
<dbReference type="InterPro" id="IPR023296">
    <property type="entry name" value="Glyco_hydro_beta-prop_sf"/>
</dbReference>
<dbReference type="Pfam" id="PF00072">
    <property type="entry name" value="Response_reg"/>
    <property type="match status" value="1"/>
</dbReference>
<dbReference type="EMBL" id="QLMA01000007">
    <property type="protein sequence ID" value="RAJ77404.1"/>
    <property type="molecule type" value="Genomic_DNA"/>
</dbReference>
<dbReference type="GO" id="GO:0000160">
    <property type="term" value="P:phosphorelay signal transduction system"/>
    <property type="evidence" value="ECO:0007669"/>
    <property type="project" value="InterPro"/>
</dbReference>
<reference evidence="6 7" key="1">
    <citation type="submission" date="2018-06" db="EMBL/GenBank/DDBJ databases">
        <title>Genomic Encyclopedia of Archaeal and Bacterial Type Strains, Phase II (KMG-II): from individual species to whole genera.</title>
        <authorList>
            <person name="Goeker M."/>
        </authorList>
    </citation>
    <scope>NUCLEOTIDE SEQUENCE [LARGE SCALE GENOMIC DNA]</scope>
    <source>
        <strain evidence="6 7">DSM 29821</strain>
    </source>
</reference>
<dbReference type="InterPro" id="IPR001789">
    <property type="entry name" value="Sig_transdc_resp-reg_receiver"/>
</dbReference>
<evidence type="ECO:0000256" key="2">
    <source>
        <dbReference type="ARBA" id="ARBA00022679"/>
    </source>
</evidence>
<dbReference type="InterPro" id="IPR007184">
    <property type="entry name" value="Mannoside_phosphorylase"/>
</dbReference>
<dbReference type="CDD" id="cd18613">
    <property type="entry name" value="GH130"/>
    <property type="match status" value="1"/>
</dbReference>
<protein>
    <submittedName>
        <fullName evidence="6">Putative GH43/DUF377 family glycosyl hydrolase</fullName>
    </submittedName>
</protein>
<name>A0A327VSK4_9BACT</name>
<dbReference type="Pfam" id="PF04041">
    <property type="entry name" value="Glyco_hydro_130"/>
    <property type="match status" value="1"/>
</dbReference>
<keyword evidence="1" id="KW-0328">Glycosyltransferase</keyword>
<dbReference type="PANTHER" id="PTHR34106:SF4">
    <property type="entry name" value="BLL5143 PROTEIN"/>
    <property type="match status" value="1"/>
</dbReference>
<accession>A0A327VSK4</accession>
<dbReference type="AlphaFoldDB" id="A0A327VSK4"/>
<evidence type="ECO:0000313" key="6">
    <source>
        <dbReference type="EMBL" id="RAJ77404.1"/>
    </source>
</evidence>
<evidence type="ECO:0000256" key="4">
    <source>
        <dbReference type="PROSITE-ProRule" id="PRU00169"/>
    </source>
</evidence>
<gene>
    <name evidence="6" type="ORF">CLV59_107171</name>
</gene>
<dbReference type="GO" id="GO:0016757">
    <property type="term" value="F:glycosyltransferase activity"/>
    <property type="evidence" value="ECO:0007669"/>
    <property type="project" value="UniProtKB-KW"/>
</dbReference>
<evidence type="ECO:0000259" key="5">
    <source>
        <dbReference type="PROSITE" id="PS50110"/>
    </source>
</evidence>
<feature type="domain" description="Response regulatory" evidence="5">
    <location>
        <begin position="502"/>
        <end position="616"/>
    </location>
</feature>
<dbReference type="PANTHER" id="PTHR34106">
    <property type="entry name" value="GLYCOSIDASE"/>
    <property type="match status" value="1"/>
</dbReference>
<dbReference type="InterPro" id="IPR011006">
    <property type="entry name" value="CheY-like_superfamily"/>
</dbReference>
<dbReference type="Gene3D" id="2.115.10.20">
    <property type="entry name" value="Glycosyl hydrolase domain, family 43"/>
    <property type="match status" value="1"/>
</dbReference>
<comment type="similarity">
    <text evidence="3">Belongs to the glycosyl hydrolase 130 family.</text>
</comment>
<dbReference type="CDD" id="cd00156">
    <property type="entry name" value="REC"/>
    <property type="match status" value="1"/>
</dbReference>
<sequence length="625" mass="70587">MSIKVTRKQTVFSGDPKRVITRFFMPSPESRIISILQKVKDMPAHAATLVLNQTLRDFSGRHRNVSRIFRKHFGRARQLLRNPGFDMLQLPENKQLLIGAYFTAEYSIESAAFFNPSMVEDPDQSGLRIGQKRVILSFRATGEGHVSSIVFRGGVLDEHNNLEVIPTARLVEEADMVVDRKYKKEALVLEVKEKKLDNLSTRNIIEKLNEEFDYYELHEAIDKELKNSQLPDEEKRILGKVRSLSDTSYEITFSLDTGISDRVIFPLTSDEQNGIEDARFVRFTGDDGLVSYYATYTAYNGKDIMPRLIQTRDFYKFNIIPIHGKNVHNKGIALFPRKIRGKYAMLARMDGVNNYVMYSEDMNVWGEDTHLIQQPTYPWEFIQVGNCGSPIATLQGWLVITHGVGTMRRYCLGAMLLDLEHPEKVIGALSEPLMVPSEQEREGYVPNVVYSCGSLLNGDELVIPYAMSDTCSSYATVSMDELMQLLLPVHVRPKGKRHSKGHILLVDDETVSLEVLAHYLKQQGYEVDMAPDGIVALMKIDKIKFDLIISDVAMPNFDGYQLLAYLSSNASKIPVILLTGSVNLNDQEKGLNLGAAAYLQKPVDKVLLLELVTRILKEVKAGALK</sequence>
<keyword evidence="6" id="KW-0378">Hydrolase</keyword>